<evidence type="ECO:0000256" key="1">
    <source>
        <dbReference type="ARBA" id="ARBA00022829"/>
    </source>
</evidence>
<dbReference type="InterPro" id="IPR010998">
    <property type="entry name" value="Integrase_recombinase_N"/>
</dbReference>
<sequence>MNVDSNFKHYLLVEEYLSENTIKAYLSDVKAFLDFVKIKKYDIKSEDTVISYIKNLIKKSYSIESILRKISSISVYYDYLIKEKVIDKNPVLLIDKPKKWFKLPDFLNEDEILKILDTVDKSTPHGFRDYIIINMLYTSGMRISELVNIEVSNCDFRRGIIRIKGKGGKERFVPIHKKLIEELNKYLEIRHNYFVKGRDNGYLFLNKFGNKLSREYCWKIVRKYAEMAGIKKKVSPHVFRHTFATHLLKNGADLRVIQMLLGHSSILTTEIYTQLDDDSLRNSLSIHHPRFKR</sequence>
<keyword evidence="9" id="KW-1185">Reference proteome</keyword>
<dbReference type="InterPro" id="IPR002104">
    <property type="entry name" value="Integrase_catalytic"/>
</dbReference>
<dbReference type="GO" id="GO:0007059">
    <property type="term" value="P:chromosome segregation"/>
    <property type="evidence" value="ECO:0007669"/>
    <property type="project" value="UniProtKB-KW"/>
</dbReference>
<dbReference type="InterPro" id="IPR004107">
    <property type="entry name" value="Integrase_SAM-like_N"/>
</dbReference>
<evidence type="ECO:0000313" key="9">
    <source>
        <dbReference type="Proteomes" id="UP000001520"/>
    </source>
</evidence>
<dbReference type="GO" id="GO:0015074">
    <property type="term" value="P:DNA integration"/>
    <property type="evidence" value="ECO:0007669"/>
    <property type="project" value="UniProtKB-KW"/>
</dbReference>
<evidence type="ECO:0000259" key="6">
    <source>
        <dbReference type="PROSITE" id="PS51898"/>
    </source>
</evidence>
<evidence type="ECO:0000256" key="3">
    <source>
        <dbReference type="ARBA" id="ARBA00023125"/>
    </source>
</evidence>
<dbReference type="Pfam" id="PF00589">
    <property type="entry name" value="Phage_integrase"/>
    <property type="match status" value="1"/>
</dbReference>
<keyword evidence="2" id="KW-0229">DNA integration</keyword>
<evidence type="ECO:0000313" key="8">
    <source>
        <dbReference type="EMBL" id="BAI80545.1"/>
    </source>
</evidence>
<accession>D3PD72</accession>
<dbReference type="Pfam" id="PF02899">
    <property type="entry name" value="Phage_int_SAM_1"/>
    <property type="match status" value="1"/>
</dbReference>
<dbReference type="Proteomes" id="UP000001520">
    <property type="component" value="Chromosome"/>
</dbReference>
<keyword evidence="3 5" id="KW-0238">DNA-binding</keyword>
<evidence type="ECO:0000256" key="2">
    <source>
        <dbReference type="ARBA" id="ARBA00022908"/>
    </source>
</evidence>
<dbReference type="NCBIfam" id="NF040815">
    <property type="entry name" value="recomb_XerA_Arch"/>
    <property type="match status" value="1"/>
</dbReference>
<organism evidence="8 9">
    <name type="scientific">Deferribacter desulfuricans (strain DSM 14783 / JCM 11476 / NBRC 101012 / SSM1)</name>
    <dbReference type="NCBI Taxonomy" id="639282"/>
    <lineage>
        <taxon>Bacteria</taxon>
        <taxon>Pseudomonadati</taxon>
        <taxon>Deferribacterota</taxon>
        <taxon>Deferribacteres</taxon>
        <taxon>Deferribacterales</taxon>
        <taxon>Deferribacteraceae</taxon>
        <taxon>Deferribacter</taxon>
    </lineage>
</organism>
<evidence type="ECO:0000256" key="5">
    <source>
        <dbReference type="PROSITE-ProRule" id="PRU01248"/>
    </source>
</evidence>
<dbReference type="eggNOG" id="COG4974">
    <property type="taxonomic scope" value="Bacteria"/>
</dbReference>
<dbReference type="InterPro" id="IPR011010">
    <property type="entry name" value="DNA_brk_join_enz"/>
</dbReference>
<dbReference type="PANTHER" id="PTHR30349">
    <property type="entry name" value="PHAGE INTEGRASE-RELATED"/>
    <property type="match status" value="1"/>
</dbReference>
<dbReference type="InterPro" id="IPR044068">
    <property type="entry name" value="CB"/>
</dbReference>
<dbReference type="CDD" id="cd00798">
    <property type="entry name" value="INT_XerDC_C"/>
    <property type="match status" value="1"/>
</dbReference>
<dbReference type="Gene3D" id="1.10.150.130">
    <property type="match status" value="1"/>
</dbReference>
<dbReference type="GO" id="GO:0003677">
    <property type="term" value="F:DNA binding"/>
    <property type="evidence" value="ECO:0007669"/>
    <property type="project" value="UniProtKB-UniRule"/>
</dbReference>
<dbReference type="InterPro" id="IPR050090">
    <property type="entry name" value="Tyrosine_recombinase_XerCD"/>
</dbReference>
<proteinExistence type="predicted"/>
<gene>
    <name evidence="8" type="primary">xerD</name>
    <name evidence="8" type="ordered locus">DEFDS_1076</name>
</gene>
<dbReference type="PROSITE" id="PS51898">
    <property type="entry name" value="TYR_RECOMBINASE"/>
    <property type="match status" value="1"/>
</dbReference>
<reference evidence="8 9" key="1">
    <citation type="journal article" date="2010" name="DNA Res.">
        <title>Bacterial lifestyle in a deep-sea hydrothermal vent chimney revealed by the genome sequence of the thermophilic bacterium Deferribacter desulfuricans SSM1.</title>
        <authorList>
            <person name="Takaki Y."/>
            <person name="Shimamura S."/>
            <person name="Nakagawa S."/>
            <person name="Fukuhara Y."/>
            <person name="Horikawa H."/>
            <person name="Ankai A."/>
            <person name="Harada T."/>
            <person name="Hosoyama A."/>
            <person name="Oguchi A."/>
            <person name="Fukui S."/>
            <person name="Fujita N."/>
            <person name="Takami H."/>
            <person name="Takai K."/>
        </authorList>
    </citation>
    <scope>NUCLEOTIDE SEQUENCE [LARGE SCALE GENOMIC DNA]</scope>
    <source>
        <strain evidence="9">DSM 14783 / JCM 11476 / NBRC 101012 / SSM1</strain>
    </source>
</reference>
<dbReference type="InterPro" id="IPR013762">
    <property type="entry name" value="Integrase-like_cat_sf"/>
</dbReference>
<name>D3PD72_DEFDS</name>
<keyword evidence="4" id="KW-0233">DNA recombination</keyword>
<feature type="domain" description="Core-binding (CB)" evidence="7">
    <location>
        <begin position="1"/>
        <end position="81"/>
    </location>
</feature>
<dbReference type="HOGENOM" id="CLU_027562_9_6_0"/>
<keyword evidence="1" id="KW-0159">Chromosome partition</keyword>
<protein>
    <submittedName>
        <fullName evidence="8">Site-specific DNA tyrosine recombinase XerD</fullName>
    </submittedName>
</protein>
<dbReference type="AlphaFoldDB" id="D3PD72"/>
<dbReference type="Gene3D" id="1.10.443.10">
    <property type="entry name" value="Intergrase catalytic core"/>
    <property type="match status" value="1"/>
</dbReference>
<dbReference type="GO" id="GO:0006310">
    <property type="term" value="P:DNA recombination"/>
    <property type="evidence" value="ECO:0007669"/>
    <property type="project" value="UniProtKB-KW"/>
</dbReference>
<dbReference type="PROSITE" id="PS51900">
    <property type="entry name" value="CB"/>
    <property type="match status" value="1"/>
</dbReference>
<dbReference type="PANTHER" id="PTHR30349:SF81">
    <property type="entry name" value="TYROSINE RECOMBINASE XERC"/>
    <property type="match status" value="1"/>
</dbReference>
<dbReference type="STRING" id="639282.DEFDS_1076"/>
<evidence type="ECO:0000259" key="7">
    <source>
        <dbReference type="PROSITE" id="PS51900"/>
    </source>
</evidence>
<dbReference type="EMBL" id="AP011529">
    <property type="protein sequence ID" value="BAI80545.1"/>
    <property type="molecule type" value="Genomic_DNA"/>
</dbReference>
<evidence type="ECO:0000256" key="4">
    <source>
        <dbReference type="ARBA" id="ARBA00023172"/>
    </source>
</evidence>
<feature type="domain" description="Tyr recombinase" evidence="6">
    <location>
        <begin position="102"/>
        <end position="285"/>
    </location>
</feature>
<dbReference type="SUPFAM" id="SSF56349">
    <property type="entry name" value="DNA breaking-rejoining enzymes"/>
    <property type="match status" value="1"/>
</dbReference>
<dbReference type="NCBIfam" id="NF001399">
    <property type="entry name" value="PRK00283.1"/>
    <property type="match status" value="1"/>
</dbReference>
<dbReference type="KEGG" id="ddf:DEFDS_1076"/>
<dbReference type="RefSeq" id="WP_013007792.1">
    <property type="nucleotide sequence ID" value="NC_013939.1"/>
</dbReference>
<dbReference type="OrthoDB" id="9801717at2"/>